<evidence type="ECO:0000313" key="4">
    <source>
        <dbReference type="Proteomes" id="UP001152523"/>
    </source>
</evidence>
<dbReference type="GO" id="GO:0008270">
    <property type="term" value="F:zinc ion binding"/>
    <property type="evidence" value="ECO:0007669"/>
    <property type="project" value="UniProtKB-UniRule"/>
</dbReference>
<feature type="non-terminal residue" evidence="3">
    <location>
        <position position="164"/>
    </location>
</feature>
<dbReference type="InterPro" id="IPR031052">
    <property type="entry name" value="FHY3/FAR1"/>
</dbReference>
<dbReference type="Proteomes" id="UP001152523">
    <property type="component" value="Unassembled WGS sequence"/>
</dbReference>
<evidence type="ECO:0000259" key="2">
    <source>
        <dbReference type="Pfam" id="PF10551"/>
    </source>
</evidence>
<organism evidence="3 4">
    <name type="scientific">Cuscuta epithymum</name>
    <dbReference type="NCBI Taxonomy" id="186058"/>
    <lineage>
        <taxon>Eukaryota</taxon>
        <taxon>Viridiplantae</taxon>
        <taxon>Streptophyta</taxon>
        <taxon>Embryophyta</taxon>
        <taxon>Tracheophyta</taxon>
        <taxon>Spermatophyta</taxon>
        <taxon>Magnoliopsida</taxon>
        <taxon>eudicotyledons</taxon>
        <taxon>Gunneridae</taxon>
        <taxon>Pentapetalae</taxon>
        <taxon>asterids</taxon>
        <taxon>lamiids</taxon>
        <taxon>Solanales</taxon>
        <taxon>Convolvulaceae</taxon>
        <taxon>Cuscuteae</taxon>
        <taxon>Cuscuta</taxon>
        <taxon>Cuscuta subgen. Cuscuta</taxon>
    </lineage>
</organism>
<keyword evidence="1" id="KW-0863">Zinc-finger</keyword>
<dbReference type="PANTHER" id="PTHR31669">
    <property type="entry name" value="PROTEIN FAR1-RELATED SEQUENCE 10-RELATED"/>
    <property type="match status" value="1"/>
</dbReference>
<keyword evidence="4" id="KW-1185">Reference proteome</keyword>
<reference evidence="3" key="1">
    <citation type="submission" date="2022-07" db="EMBL/GenBank/DDBJ databases">
        <authorList>
            <person name="Macas J."/>
            <person name="Novak P."/>
            <person name="Neumann P."/>
        </authorList>
    </citation>
    <scope>NUCLEOTIDE SEQUENCE</scope>
</reference>
<dbReference type="GO" id="GO:0005634">
    <property type="term" value="C:nucleus"/>
    <property type="evidence" value="ECO:0007669"/>
    <property type="project" value="UniProtKB-SubCell"/>
</dbReference>
<proteinExistence type="inferred from homology"/>
<comment type="subcellular location">
    <subcellularLocation>
        <location evidence="1">Nucleus</location>
    </subcellularLocation>
</comment>
<keyword evidence="1" id="KW-0479">Metal-binding</keyword>
<dbReference type="EMBL" id="CAMAPF010001130">
    <property type="protein sequence ID" value="CAH9147439.1"/>
    <property type="molecule type" value="Genomic_DNA"/>
</dbReference>
<dbReference type="GO" id="GO:0006355">
    <property type="term" value="P:regulation of DNA-templated transcription"/>
    <property type="evidence" value="ECO:0007669"/>
    <property type="project" value="UniProtKB-UniRule"/>
</dbReference>
<comment type="caution">
    <text evidence="3">The sequence shown here is derived from an EMBL/GenBank/DDBJ whole genome shotgun (WGS) entry which is preliminary data.</text>
</comment>
<sequence>MKNAIQIVFPNTRHRWCLWHIMKKVSEKLGGLTDKDEVSGCLHDAVYDSQTGAQFEFAWSSMLQRFHLNDHEWLHVLYNERHRWVPCYLRPTFWAGMSTTQRSESINAFFDDFVHSKTSLKEFVDQYGRALKCKVEKEFQEDAKCLTKLLPCVSIYAMEHELQQ</sequence>
<dbReference type="Pfam" id="PF10551">
    <property type="entry name" value="MULE"/>
    <property type="match status" value="1"/>
</dbReference>
<accession>A0AAV0GHQ9</accession>
<feature type="domain" description="MULE transposase" evidence="2">
    <location>
        <begin position="1"/>
        <end position="24"/>
    </location>
</feature>
<comment type="function">
    <text evidence="1">Putative transcription activator involved in regulating light control of development.</text>
</comment>
<keyword evidence="1" id="KW-0539">Nucleus</keyword>
<evidence type="ECO:0000256" key="1">
    <source>
        <dbReference type="RuleBase" id="RU367018"/>
    </source>
</evidence>
<dbReference type="PANTHER" id="PTHR31669:SF283">
    <property type="entry name" value="PROTEIN FAR1-RELATED SEQUENCE"/>
    <property type="match status" value="1"/>
</dbReference>
<name>A0AAV0GHQ9_9ASTE</name>
<dbReference type="AlphaFoldDB" id="A0AAV0GHQ9"/>
<comment type="similarity">
    <text evidence="1">Belongs to the FHY3/FAR1 family.</text>
</comment>
<dbReference type="InterPro" id="IPR018289">
    <property type="entry name" value="MULE_transposase_dom"/>
</dbReference>
<evidence type="ECO:0000313" key="3">
    <source>
        <dbReference type="EMBL" id="CAH9147439.1"/>
    </source>
</evidence>
<protein>
    <recommendedName>
        <fullName evidence="1">Protein FAR1-RELATED SEQUENCE</fullName>
    </recommendedName>
</protein>
<gene>
    <name evidence="3" type="ORF">CEPIT_LOCUS43745</name>
</gene>
<keyword evidence="1" id="KW-0862">Zinc</keyword>